<name>A0A371ERY9_MUCPR</name>
<dbReference type="SUPFAM" id="SSF52540">
    <property type="entry name" value="P-loop containing nucleoside triphosphate hydrolases"/>
    <property type="match status" value="1"/>
</dbReference>
<feature type="domain" description="Rad50/SbcC-type AAA" evidence="12">
    <location>
        <begin position="22"/>
        <end position="165"/>
    </location>
</feature>
<comment type="similarity">
    <text evidence="3">Belongs to the SMC family. SMC6 subfamily.</text>
</comment>
<dbReference type="Gene3D" id="3.40.50.300">
    <property type="entry name" value="P-loop containing nucleotide triphosphate hydrolases"/>
    <property type="match status" value="1"/>
</dbReference>
<evidence type="ECO:0000256" key="1">
    <source>
        <dbReference type="ARBA" id="ARBA00004123"/>
    </source>
</evidence>
<keyword evidence="8" id="KW-0175">Coiled coil</keyword>
<dbReference type="GO" id="GO:0005524">
    <property type="term" value="F:ATP binding"/>
    <property type="evidence" value="ECO:0007669"/>
    <property type="project" value="UniProtKB-KW"/>
</dbReference>
<evidence type="ECO:0000256" key="8">
    <source>
        <dbReference type="ARBA" id="ARBA00023054"/>
    </source>
</evidence>
<dbReference type="AlphaFoldDB" id="A0A371ERY9"/>
<evidence type="ECO:0000256" key="9">
    <source>
        <dbReference type="ARBA" id="ARBA00023172"/>
    </source>
</evidence>
<dbReference type="STRING" id="157652.A0A371ERY9"/>
<evidence type="ECO:0000256" key="4">
    <source>
        <dbReference type="ARBA" id="ARBA00022454"/>
    </source>
</evidence>
<organism evidence="13 14">
    <name type="scientific">Mucuna pruriens</name>
    <name type="common">Velvet bean</name>
    <name type="synonym">Dolichos pruriens</name>
    <dbReference type="NCBI Taxonomy" id="157652"/>
    <lineage>
        <taxon>Eukaryota</taxon>
        <taxon>Viridiplantae</taxon>
        <taxon>Streptophyta</taxon>
        <taxon>Embryophyta</taxon>
        <taxon>Tracheophyta</taxon>
        <taxon>Spermatophyta</taxon>
        <taxon>Magnoliopsida</taxon>
        <taxon>eudicotyledons</taxon>
        <taxon>Gunneridae</taxon>
        <taxon>Pentapetalae</taxon>
        <taxon>rosids</taxon>
        <taxon>fabids</taxon>
        <taxon>Fabales</taxon>
        <taxon>Fabaceae</taxon>
        <taxon>Papilionoideae</taxon>
        <taxon>50 kb inversion clade</taxon>
        <taxon>NPAAA clade</taxon>
        <taxon>indigoferoid/millettioid clade</taxon>
        <taxon>Phaseoleae</taxon>
        <taxon>Mucuna</taxon>
    </lineage>
</organism>
<gene>
    <name evidence="13" type="primary">SMC6A</name>
    <name evidence="13" type="ORF">CR513_52198</name>
</gene>
<dbReference type="Proteomes" id="UP000257109">
    <property type="component" value="Unassembled WGS sequence"/>
</dbReference>
<keyword evidence="5" id="KW-0547">Nucleotide-binding</keyword>
<proteinExistence type="inferred from homology"/>
<keyword evidence="11" id="KW-0539">Nucleus</keyword>
<dbReference type="GO" id="GO:0003697">
    <property type="term" value="F:single-stranded DNA binding"/>
    <property type="evidence" value="ECO:0007669"/>
    <property type="project" value="TreeGrafter"/>
</dbReference>
<accession>A0A371ERY9</accession>
<evidence type="ECO:0000259" key="12">
    <source>
        <dbReference type="Pfam" id="PF13476"/>
    </source>
</evidence>
<evidence type="ECO:0000313" key="14">
    <source>
        <dbReference type="Proteomes" id="UP000257109"/>
    </source>
</evidence>
<evidence type="ECO:0000256" key="10">
    <source>
        <dbReference type="ARBA" id="ARBA00023204"/>
    </source>
</evidence>
<dbReference type="GO" id="GO:0000724">
    <property type="term" value="P:double-strand break repair via homologous recombination"/>
    <property type="evidence" value="ECO:0007669"/>
    <property type="project" value="TreeGrafter"/>
</dbReference>
<keyword evidence="9" id="KW-0233">DNA recombination</keyword>
<keyword evidence="14" id="KW-1185">Reference proteome</keyword>
<dbReference type="PANTHER" id="PTHR19306:SF6">
    <property type="entry name" value="STRUCTURAL MAINTENANCE OF CHROMOSOMES PROTEIN 6"/>
    <property type="match status" value="1"/>
</dbReference>
<keyword evidence="6" id="KW-0227">DNA damage</keyword>
<dbReference type="EMBL" id="QJKJ01012401">
    <property type="protein sequence ID" value="RDX68774.1"/>
    <property type="molecule type" value="Genomic_DNA"/>
</dbReference>
<dbReference type="InterPro" id="IPR038729">
    <property type="entry name" value="Rad50/SbcC_AAA"/>
</dbReference>
<evidence type="ECO:0000256" key="11">
    <source>
        <dbReference type="ARBA" id="ARBA00023242"/>
    </source>
</evidence>
<evidence type="ECO:0000256" key="5">
    <source>
        <dbReference type="ARBA" id="ARBA00022741"/>
    </source>
</evidence>
<dbReference type="GO" id="GO:0016887">
    <property type="term" value="F:ATP hydrolysis activity"/>
    <property type="evidence" value="ECO:0007669"/>
    <property type="project" value="InterPro"/>
</dbReference>
<evidence type="ECO:0000313" key="13">
    <source>
        <dbReference type="EMBL" id="RDX68774.1"/>
    </source>
</evidence>
<dbReference type="GO" id="GO:0035861">
    <property type="term" value="C:site of double-strand break"/>
    <property type="evidence" value="ECO:0007669"/>
    <property type="project" value="TreeGrafter"/>
</dbReference>
<dbReference type="PANTHER" id="PTHR19306">
    <property type="entry name" value="STRUCTURAL MAINTENANCE OF CHROMOSOMES 5,6 SMC5, SMC6"/>
    <property type="match status" value="1"/>
</dbReference>
<dbReference type="Pfam" id="PF13476">
    <property type="entry name" value="AAA_23"/>
    <property type="match status" value="1"/>
</dbReference>
<dbReference type="GO" id="GO:0003684">
    <property type="term" value="F:damaged DNA binding"/>
    <property type="evidence" value="ECO:0007669"/>
    <property type="project" value="TreeGrafter"/>
</dbReference>
<evidence type="ECO:0000256" key="2">
    <source>
        <dbReference type="ARBA" id="ARBA00004286"/>
    </source>
</evidence>
<reference evidence="13" key="1">
    <citation type="submission" date="2018-05" db="EMBL/GenBank/DDBJ databases">
        <title>Draft genome of Mucuna pruriens seed.</title>
        <authorList>
            <person name="Nnadi N.E."/>
            <person name="Vos R."/>
            <person name="Hasami M.H."/>
            <person name="Devisetty U.K."/>
            <person name="Aguiy J.C."/>
        </authorList>
    </citation>
    <scope>NUCLEOTIDE SEQUENCE [LARGE SCALE GENOMIC DNA]</scope>
    <source>
        <strain evidence="13">JCA_2017</strain>
    </source>
</reference>
<sequence length="311" mass="35240">MGESSSRVSPTLQQSTAGIIKRLRLENFMCHSKHETDFGSHVNFITGQNGSGKSAILTALCVAFGCRAKGTQRASTLKDFIKTGARGRFQRAFDDFIFSKRMGRDNKLEGESPGELLSTLERGWNMLNLKLFVENFVMNKKEIQLHVFSLCMEYRIVGQRNGAHVVTQNQRNNVLDFEFREKGLHLEKFSCSMSVGTVFGHSIEIVHYLLLFGPPDEIAKDMFHSGLVRFQWSGHELTHFVDGEADFGSCDGGILKSSNYGSMKRGIRERIRPLFSKFAARDRRDGEGARIRFQRKDPQELRLQTFVSELG</sequence>
<dbReference type="GO" id="GO:0005634">
    <property type="term" value="C:nucleus"/>
    <property type="evidence" value="ECO:0007669"/>
    <property type="project" value="UniProtKB-SubCell"/>
</dbReference>
<comment type="subcellular location">
    <subcellularLocation>
        <location evidence="2">Chromosome</location>
    </subcellularLocation>
    <subcellularLocation>
        <location evidence="1">Nucleus</location>
    </subcellularLocation>
</comment>
<evidence type="ECO:0000256" key="3">
    <source>
        <dbReference type="ARBA" id="ARBA00006793"/>
    </source>
</evidence>
<keyword evidence="10" id="KW-0234">DNA repair</keyword>
<evidence type="ECO:0000256" key="6">
    <source>
        <dbReference type="ARBA" id="ARBA00022763"/>
    </source>
</evidence>
<keyword evidence="7" id="KW-0067">ATP-binding</keyword>
<dbReference type="OrthoDB" id="10072614at2759"/>
<evidence type="ECO:0000256" key="7">
    <source>
        <dbReference type="ARBA" id="ARBA00022840"/>
    </source>
</evidence>
<protein>
    <submittedName>
        <fullName evidence="13">Structural maintenance of chromosomes protein 6A</fullName>
    </submittedName>
</protein>
<keyword evidence="4" id="KW-0158">Chromosome</keyword>
<dbReference type="InterPro" id="IPR027417">
    <property type="entry name" value="P-loop_NTPase"/>
</dbReference>
<feature type="non-terminal residue" evidence="13">
    <location>
        <position position="1"/>
    </location>
</feature>
<comment type="caution">
    <text evidence="13">The sequence shown here is derived from an EMBL/GenBank/DDBJ whole genome shotgun (WGS) entry which is preliminary data.</text>
</comment>
<dbReference type="GO" id="GO:0030915">
    <property type="term" value="C:Smc5-Smc6 complex"/>
    <property type="evidence" value="ECO:0007669"/>
    <property type="project" value="TreeGrafter"/>
</dbReference>